<evidence type="ECO:0000313" key="2">
    <source>
        <dbReference type="Proteomes" id="UP000226592"/>
    </source>
</evidence>
<dbReference type="EMBL" id="NZBU01000008">
    <property type="protein sequence ID" value="MAG22162.1"/>
    <property type="molecule type" value="Genomic_DNA"/>
</dbReference>
<organism evidence="1 2">
    <name type="scientific">Candidatus Iainarchaeum sp</name>
    <dbReference type="NCBI Taxonomy" id="3101447"/>
    <lineage>
        <taxon>Archaea</taxon>
        <taxon>Candidatus Iainarchaeota</taxon>
        <taxon>Candidatus Iainarchaeia</taxon>
        <taxon>Candidatus Iainarchaeales</taxon>
        <taxon>Candidatus Iainarchaeaceae</taxon>
        <taxon>Candidatus Iainarchaeum</taxon>
    </lineage>
</organism>
<dbReference type="AlphaFoldDB" id="A0A2D6M162"/>
<gene>
    <name evidence="1" type="ORF">CL943_02560</name>
</gene>
<reference evidence="2" key="1">
    <citation type="submission" date="2017-09" db="EMBL/GenBank/DDBJ databases">
        <title>The Reconstruction of 2,631 Draft Metagenome-Assembled Genomes from the Global Oceans.</title>
        <authorList>
            <person name="Tully B.J."/>
            <person name="Graham E.D."/>
            <person name="Heidelberg J.F."/>
        </authorList>
    </citation>
    <scope>NUCLEOTIDE SEQUENCE [LARGE SCALE GENOMIC DNA]</scope>
</reference>
<protein>
    <submittedName>
        <fullName evidence="1">Uncharacterized protein</fullName>
    </submittedName>
</protein>
<sequence>MSKKIANTIFKAMSDLAEVRHIYQRIDPKHELTAAQRKSALSRLGKVKKAVTLVEKEFKKKPKKAKKKR</sequence>
<dbReference type="Proteomes" id="UP000226592">
    <property type="component" value="Unassembled WGS sequence"/>
</dbReference>
<name>A0A2D6M162_9ARCH</name>
<proteinExistence type="predicted"/>
<evidence type="ECO:0000313" key="1">
    <source>
        <dbReference type="EMBL" id="MAG22162.1"/>
    </source>
</evidence>
<comment type="caution">
    <text evidence="1">The sequence shown here is derived from an EMBL/GenBank/DDBJ whole genome shotgun (WGS) entry which is preliminary data.</text>
</comment>
<accession>A0A2D6M162</accession>